<organism evidence="1 2">
    <name type="scientific">Comamonas piscis</name>
    <dbReference type="NCBI Taxonomy" id="1562974"/>
    <lineage>
        <taxon>Bacteria</taxon>
        <taxon>Pseudomonadati</taxon>
        <taxon>Pseudomonadota</taxon>
        <taxon>Betaproteobacteria</taxon>
        <taxon>Burkholderiales</taxon>
        <taxon>Comamonadaceae</taxon>
        <taxon>Comamonas</taxon>
    </lineage>
</organism>
<name>A0A7G5ELD8_9BURK</name>
<gene>
    <name evidence="1" type="ORF">HS961_19310</name>
</gene>
<dbReference type="EMBL" id="CP058554">
    <property type="protein sequence ID" value="QMV74813.1"/>
    <property type="molecule type" value="Genomic_DNA"/>
</dbReference>
<sequence>MSENQHLIISYAATDEPGCQQALQTLALPNLQRLLKQWSVSTTDNGALEDFAPPHERAMAQALGLPRQATPWAALQQLQNGQAPGDAGWAFLTPCHWQISPDQVRMSALAAAQMSNEESRSLLAIMAPWFSEDGIELVYDRPDRWLARGDVFAQLDTAALDRIALRDVRPWLPHKAQAAVLQRLQTEMQMLLYTHAFSDAREASGRAPINSFWIHGAGALPAAYQPPAQRPVLNTALRDSAMDANWPAWQQQWQQLDQTLATTGLAQLTLCGEKNAITLEPLAQGWLPKIKKWLGNPQPAALLSSL</sequence>
<dbReference type="Proteomes" id="UP000515240">
    <property type="component" value="Chromosome"/>
</dbReference>
<evidence type="ECO:0000313" key="2">
    <source>
        <dbReference type="Proteomes" id="UP000515240"/>
    </source>
</evidence>
<reference evidence="1 2" key="1">
    <citation type="journal article" date="2020" name="G3 (Bethesda)">
        <title>CeMbio - The Caenorhabditis elegans Microbiome Resource.</title>
        <authorList>
            <person name="Dirksen P."/>
            <person name="Assie A."/>
            <person name="Zimmermann J."/>
            <person name="Zhang F."/>
            <person name="Tietje A.M."/>
            <person name="Marsh S.A."/>
            <person name="Felix M.A."/>
            <person name="Shapira M."/>
            <person name="Kaleta C."/>
            <person name="Schulenburg H."/>
            <person name="Samuel B."/>
        </authorList>
    </citation>
    <scope>NUCLEOTIDE SEQUENCE [LARGE SCALE GENOMIC DNA]</scope>
    <source>
        <strain evidence="1 2">BIGb0172</strain>
    </source>
</reference>
<dbReference type="RefSeq" id="WP_182324773.1">
    <property type="nucleotide sequence ID" value="NZ_CP058554.1"/>
</dbReference>
<evidence type="ECO:0000313" key="1">
    <source>
        <dbReference type="EMBL" id="QMV74813.1"/>
    </source>
</evidence>
<keyword evidence="2" id="KW-1185">Reference proteome</keyword>
<dbReference type="KEGG" id="cpis:HS961_19310"/>
<accession>A0A7G5ELD8</accession>
<proteinExistence type="predicted"/>
<dbReference type="AlphaFoldDB" id="A0A7G5ELD8"/>
<protein>
    <submittedName>
        <fullName evidence="1">Phosphoglycerate mutase</fullName>
    </submittedName>
</protein>